<dbReference type="Gene3D" id="1.20.1440.20">
    <property type="entry name" value="LemA-like domain"/>
    <property type="match status" value="1"/>
</dbReference>
<dbReference type="AlphaFoldDB" id="A0A1F7J6M9"/>
<dbReference type="GO" id="GO:0016020">
    <property type="term" value="C:membrane"/>
    <property type="evidence" value="ECO:0007669"/>
    <property type="project" value="UniProtKB-SubCell"/>
</dbReference>
<protein>
    <recommendedName>
        <fullName evidence="9">LemA family protein</fullName>
    </recommendedName>
</protein>
<comment type="caution">
    <text evidence="7">The sequence shown here is derived from an EMBL/GenBank/DDBJ whole genome shotgun (WGS) entry which is preliminary data.</text>
</comment>
<dbReference type="Proteomes" id="UP000178558">
    <property type="component" value="Unassembled WGS sequence"/>
</dbReference>
<proteinExistence type="inferred from homology"/>
<accession>A0A1F7J6M9</accession>
<dbReference type="Pfam" id="PF04011">
    <property type="entry name" value="LemA"/>
    <property type="match status" value="1"/>
</dbReference>
<dbReference type="PANTHER" id="PTHR34478:SF2">
    <property type="entry name" value="MEMBRANE PROTEIN"/>
    <property type="match status" value="1"/>
</dbReference>
<keyword evidence="4 6" id="KW-1133">Transmembrane helix</keyword>
<name>A0A1F7J6M9_9BACT</name>
<reference evidence="7 8" key="1">
    <citation type="journal article" date="2016" name="Nat. Commun.">
        <title>Thousands of microbial genomes shed light on interconnected biogeochemical processes in an aquifer system.</title>
        <authorList>
            <person name="Anantharaman K."/>
            <person name="Brown C.T."/>
            <person name="Hug L.A."/>
            <person name="Sharon I."/>
            <person name="Castelle C.J."/>
            <person name="Probst A.J."/>
            <person name="Thomas B.C."/>
            <person name="Singh A."/>
            <person name="Wilkins M.J."/>
            <person name="Karaoz U."/>
            <person name="Brodie E.L."/>
            <person name="Williams K.H."/>
            <person name="Hubbard S.S."/>
            <person name="Banfield J.F."/>
        </authorList>
    </citation>
    <scope>NUCLEOTIDE SEQUENCE [LARGE SCALE GENOMIC DNA]</scope>
</reference>
<dbReference type="PANTHER" id="PTHR34478">
    <property type="entry name" value="PROTEIN LEMA"/>
    <property type="match status" value="1"/>
</dbReference>
<evidence type="ECO:0000256" key="4">
    <source>
        <dbReference type="ARBA" id="ARBA00022989"/>
    </source>
</evidence>
<dbReference type="InterPro" id="IPR023353">
    <property type="entry name" value="LemA-like_dom_sf"/>
</dbReference>
<gene>
    <name evidence="7" type="ORF">A3B50_04745</name>
</gene>
<organism evidence="7 8">
    <name type="scientific">Candidatus Roizmanbacteria bacterium RIFCSPLOWO2_01_FULL_40_42</name>
    <dbReference type="NCBI Taxonomy" id="1802066"/>
    <lineage>
        <taxon>Bacteria</taxon>
        <taxon>Candidatus Roizmaniibacteriota</taxon>
    </lineage>
</organism>
<sequence>MNPTIIAIAVAVLFGVYIIAIYNGFVVLKARIQEALSGIDVQLKRRTDLIPNLLESVKGYAKHEKEVFQNVTKARSSLMKADSLSEKAEANNMVSSALKSLFAVAEAYPQLQASTNFQELQRQLEDTEDKIAYSRQFYNSNVLDYNTRVKTFPSNVIAGVFGYKEVEFFQTPAEERKNVKVKFD</sequence>
<evidence type="ECO:0000256" key="2">
    <source>
        <dbReference type="ARBA" id="ARBA00008854"/>
    </source>
</evidence>
<keyword evidence="3 6" id="KW-0812">Transmembrane</keyword>
<evidence type="ECO:0000256" key="5">
    <source>
        <dbReference type="ARBA" id="ARBA00023136"/>
    </source>
</evidence>
<evidence type="ECO:0000313" key="7">
    <source>
        <dbReference type="EMBL" id="OGK51272.1"/>
    </source>
</evidence>
<comment type="similarity">
    <text evidence="2">Belongs to the LemA family.</text>
</comment>
<keyword evidence="5 6" id="KW-0472">Membrane</keyword>
<dbReference type="SUPFAM" id="SSF140478">
    <property type="entry name" value="LemA-like"/>
    <property type="match status" value="1"/>
</dbReference>
<evidence type="ECO:0000313" key="8">
    <source>
        <dbReference type="Proteomes" id="UP000178558"/>
    </source>
</evidence>
<comment type="subcellular location">
    <subcellularLocation>
        <location evidence="1">Membrane</location>
        <topology evidence="1">Single-pass membrane protein</topology>
    </subcellularLocation>
</comment>
<dbReference type="InterPro" id="IPR007156">
    <property type="entry name" value="MamQ_LemA"/>
</dbReference>
<feature type="transmembrane region" description="Helical" evidence="6">
    <location>
        <begin position="6"/>
        <end position="28"/>
    </location>
</feature>
<evidence type="ECO:0000256" key="1">
    <source>
        <dbReference type="ARBA" id="ARBA00004167"/>
    </source>
</evidence>
<evidence type="ECO:0000256" key="3">
    <source>
        <dbReference type="ARBA" id="ARBA00022692"/>
    </source>
</evidence>
<evidence type="ECO:0000256" key="6">
    <source>
        <dbReference type="SAM" id="Phobius"/>
    </source>
</evidence>
<dbReference type="EMBL" id="MGAQ01000002">
    <property type="protein sequence ID" value="OGK51272.1"/>
    <property type="molecule type" value="Genomic_DNA"/>
</dbReference>
<evidence type="ECO:0008006" key="9">
    <source>
        <dbReference type="Google" id="ProtNLM"/>
    </source>
</evidence>